<dbReference type="SUPFAM" id="SSF46689">
    <property type="entry name" value="Homeodomain-like"/>
    <property type="match status" value="1"/>
</dbReference>
<reference evidence="7" key="1">
    <citation type="journal article" date="2019" name="Int. J. Syst. Evol. Microbiol.">
        <title>The Global Catalogue of Microorganisms (GCM) 10K type strain sequencing project: providing services to taxonomists for standard genome sequencing and annotation.</title>
        <authorList>
            <consortium name="The Broad Institute Genomics Platform"/>
            <consortium name="The Broad Institute Genome Sequencing Center for Infectious Disease"/>
            <person name="Wu L."/>
            <person name="Ma J."/>
        </authorList>
    </citation>
    <scope>NUCLEOTIDE SEQUENCE [LARGE SCALE GENOMIC DNA]</scope>
    <source>
        <strain evidence="7">KCTC 42224</strain>
    </source>
</reference>
<dbReference type="InterPro" id="IPR050109">
    <property type="entry name" value="HTH-type_TetR-like_transc_reg"/>
</dbReference>
<keyword evidence="3" id="KW-0804">Transcription</keyword>
<keyword evidence="7" id="KW-1185">Reference proteome</keyword>
<evidence type="ECO:0000313" key="7">
    <source>
        <dbReference type="Proteomes" id="UP001595683"/>
    </source>
</evidence>
<protein>
    <submittedName>
        <fullName evidence="6">TetR/AcrR family transcriptional regulator</fullName>
    </submittedName>
</protein>
<dbReference type="InterPro" id="IPR001647">
    <property type="entry name" value="HTH_TetR"/>
</dbReference>
<evidence type="ECO:0000256" key="4">
    <source>
        <dbReference type="PROSITE-ProRule" id="PRU00335"/>
    </source>
</evidence>
<name>A0ABV7VA68_9SPHN</name>
<evidence type="ECO:0000256" key="2">
    <source>
        <dbReference type="ARBA" id="ARBA00023125"/>
    </source>
</evidence>
<dbReference type="PROSITE" id="PS50977">
    <property type="entry name" value="HTH_TETR_2"/>
    <property type="match status" value="1"/>
</dbReference>
<evidence type="ECO:0000313" key="6">
    <source>
        <dbReference type="EMBL" id="MFC3673746.1"/>
    </source>
</evidence>
<keyword evidence="1" id="KW-0805">Transcription regulation</keyword>
<dbReference type="Proteomes" id="UP001595683">
    <property type="component" value="Unassembled WGS sequence"/>
</dbReference>
<organism evidence="6 7">
    <name type="scientific">Novosphingobium pokkalii</name>
    <dbReference type="NCBI Taxonomy" id="1770194"/>
    <lineage>
        <taxon>Bacteria</taxon>
        <taxon>Pseudomonadati</taxon>
        <taxon>Pseudomonadota</taxon>
        <taxon>Alphaproteobacteria</taxon>
        <taxon>Sphingomonadales</taxon>
        <taxon>Sphingomonadaceae</taxon>
        <taxon>Novosphingobium</taxon>
    </lineage>
</organism>
<dbReference type="Gene3D" id="1.10.357.10">
    <property type="entry name" value="Tetracycline Repressor, domain 2"/>
    <property type="match status" value="1"/>
</dbReference>
<comment type="caution">
    <text evidence="6">The sequence shown here is derived from an EMBL/GenBank/DDBJ whole genome shotgun (WGS) entry which is preliminary data.</text>
</comment>
<evidence type="ECO:0000256" key="3">
    <source>
        <dbReference type="ARBA" id="ARBA00023163"/>
    </source>
</evidence>
<keyword evidence="2 4" id="KW-0238">DNA-binding</keyword>
<accession>A0ABV7VA68</accession>
<feature type="DNA-binding region" description="H-T-H motif" evidence="4">
    <location>
        <begin position="36"/>
        <end position="55"/>
    </location>
</feature>
<dbReference type="PANTHER" id="PTHR30055">
    <property type="entry name" value="HTH-TYPE TRANSCRIPTIONAL REGULATOR RUTR"/>
    <property type="match status" value="1"/>
</dbReference>
<dbReference type="Pfam" id="PF00440">
    <property type="entry name" value="TetR_N"/>
    <property type="match status" value="1"/>
</dbReference>
<gene>
    <name evidence="6" type="ORF">ACFOOT_20180</name>
</gene>
<dbReference type="InterPro" id="IPR009057">
    <property type="entry name" value="Homeodomain-like_sf"/>
</dbReference>
<dbReference type="RefSeq" id="WP_191325720.1">
    <property type="nucleotide sequence ID" value="NZ_BMZP01000021.1"/>
</dbReference>
<sequence length="207" mass="23044">MRTLRKTRSEQQALTRAHLRQAAQHEFAFRGVSATSIDRISESAGFSRGAFYSNYAGKHDLLLELLEEHQTQEIEAWQTLLAAEGSFDDLLPILQARFDAFALNTNLFLFDFELRLEAMRNPDISERYSMHLSRICERADALAAALIRRSGATHLSTSFLSMALRSFCPQLAVEMRLGLGSNGESPGTRLVALLAELLGIERGAPST</sequence>
<feature type="domain" description="HTH tetR-type" evidence="5">
    <location>
        <begin position="13"/>
        <end position="73"/>
    </location>
</feature>
<evidence type="ECO:0000259" key="5">
    <source>
        <dbReference type="PROSITE" id="PS50977"/>
    </source>
</evidence>
<dbReference type="EMBL" id="JBHRYE010000051">
    <property type="protein sequence ID" value="MFC3673746.1"/>
    <property type="molecule type" value="Genomic_DNA"/>
</dbReference>
<proteinExistence type="predicted"/>
<evidence type="ECO:0000256" key="1">
    <source>
        <dbReference type="ARBA" id="ARBA00023015"/>
    </source>
</evidence>
<dbReference type="PANTHER" id="PTHR30055:SF234">
    <property type="entry name" value="HTH-TYPE TRANSCRIPTIONAL REGULATOR BETI"/>
    <property type="match status" value="1"/>
</dbReference>